<dbReference type="EMBL" id="JAPWTJ010000057">
    <property type="protein sequence ID" value="KAJ8983863.1"/>
    <property type="molecule type" value="Genomic_DNA"/>
</dbReference>
<evidence type="ECO:0000313" key="1">
    <source>
        <dbReference type="EMBL" id="KAJ8983863.1"/>
    </source>
</evidence>
<reference evidence="1" key="1">
    <citation type="journal article" date="2023" name="Insect Mol. Biol.">
        <title>Genome sequencing provides insights into the evolution of gene families encoding plant cell wall-degrading enzymes in longhorned beetles.</title>
        <authorList>
            <person name="Shin N.R."/>
            <person name="Okamura Y."/>
            <person name="Kirsch R."/>
            <person name="Pauchet Y."/>
        </authorList>
    </citation>
    <scope>NUCLEOTIDE SEQUENCE</scope>
    <source>
        <strain evidence="1">MMC_N1</strain>
    </source>
</reference>
<organism evidence="1 2">
    <name type="scientific">Molorchus minor</name>
    <dbReference type="NCBI Taxonomy" id="1323400"/>
    <lineage>
        <taxon>Eukaryota</taxon>
        <taxon>Metazoa</taxon>
        <taxon>Ecdysozoa</taxon>
        <taxon>Arthropoda</taxon>
        <taxon>Hexapoda</taxon>
        <taxon>Insecta</taxon>
        <taxon>Pterygota</taxon>
        <taxon>Neoptera</taxon>
        <taxon>Endopterygota</taxon>
        <taxon>Coleoptera</taxon>
        <taxon>Polyphaga</taxon>
        <taxon>Cucujiformia</taxon>
        <taxon>Chrysomeloidea</taxon>
        <taxon>Cerambycidae</taxon>
        <taxon>Lamiinae</taxon>
        <taxon>Monochamini</taxon>
        <taxon>Molorchus</taxon>
    </lineage>
</organism>
<protein>
    <recommendedName>
        <fullName evidence="3">Ig-like domain-containing protein</fullName>
    </recommendedName>
</protein>
<sequence>STLAVEILSSNNPLSADRRYEIPLPDVRLRPPAKITWLIDGKELKPSKDNFTQSRKFSIHESDILHKKKSQFIKRRSLMSNIKSDRDAIAEKCEINHRKRIETFCVSDVPILHLSLGSNLNPEDIEEGDDVYFECKVDANPLAYKSTLEAQQQGPLV</sequence>
<gene>
    <name evidence="1" type="ORF">NQ317_007954</name>
</gene>
<comment type="caution">
    <text evidence="1">The sequence shown here is derived from an EMBL/GenBank/DDBJ whole genome shotgun (WGS) entry which is preliminary data.</text>
</comment>
<keyword evidence="2" id="KW-1185">Reference proteome</keyword>
<dbReference type="Proteomes" id="UP001162164">
    <property type="component" value="Unassembled WGS sequence"/>
</dbReference>
<dbReference type="PANTHER" id="PTHR23278">
    <property type="entry name" value="SIDESTEP PROTEIN"/>
    <property type="match status" value="1"/>
</dbReference>
<evidence type="ECO:0008006" key="3">
    <source>
        <dbReference type="Google" id="ProtNLM"/>
    </source>
</evidence>
<accession>A0ABQ9K0I6</accession>
<proteinExistence type="predicted"/>
<dbReference type="PANTHER" id="PTHR23278:SF19">
    <property type="entry name" value="OBSCURIN"/>
    <property type="match status" value="1"/>
</dbReference>
<evidence type="ECO:0000313" key="2">
    <source>
        <dbReference type="Proteomes" id="UP001162164"/>
    </source>
</evidence>
<name>A0ABQ9K0I6_9CUCU</name>
<feature type="non-terminal residue" evidence="1">
    <location>
        <position position="1"/>
    </location>
</feature>